<organism evidence="2">
    <name type="scientific">viral metagenome</name>
    <dbReference type="NCBI Taxonomy" id="1070528"/>
    <lineage>
        <taxon>unclassified sequences</taxon>
        <taxon>metagenomes</taxon>
        <taxon>organismal metagenomes</taxon>
    </lineage>
</organism>
<evidence type="ECO:0000313" key="2">
    <source>
        <dbReference type="EMBL" id="QHT32272.1"/>
    </source>
</evidence>
<accession>A0A6C0EU47</accession>
<proteinExistence type="predicted"/>
<feature type="compositionally biased region" description="Basic and acidic residues" evidence="1">
    <location>
        <begin position="197"/>
        <end position="209"/>
    </location>
</feature>
<name>A0A6C0EU47_9ZZZZ</name>
<feature type="region of interest" description="Disordered" evidence="1">
    <location>
        <begin position="197"/>
        <end position="220"/>
    </location>
</feature>
<evidence type="ECO:0000256" key="1">
    <source>
        <dbReference type="SAM" id="MobiDB-lite"/>
    </source>
</evidence>
<dbReference type="AlphaFoldDB" id="A0A6C0EU47"/>
<sequence>MNVIDNYKQELLNLGDPIEMEDDTYFCKFSYNNMPFMIKTNKICVYKKRKKNKDNYVNISITSKDYLVWFETFYQTCIETFFERSSDWFEEPLTLSDIEFSFINPLKSNIKDNCFDIQCVTNEDRLHIVDTQDNVSTLELLDDCNVIPTFHIKGVKFNSKHFMFDIEVNNIYIIRDETEQDEQNNNELVEQNEQNNNEHVEQDEQDKQNNNEQVEQDEQDSNEIVNEHFEPNETQELKNDLNELSEFSLSTDNLEEMSMDIESNGFYKIYELIDSKIKDNITQNLQKMFLKKKIKINIDISDIFDEDEEE</sequence>
<reference evidence="2" key="1">
    <citation type="journal article" date="2020" name="Nature">
        <title>Giant virus diversity and host interactions through global metagenomics.</title>
        <authorList>
            <person name="Schulz F."/>
            <person name="Roux S."/>
            <person name="Paez-Espino D."/>
            <person name="Jungbluth S."/>
            <person name="Walsh D.A."/>
            <person name="Denef V.J."/>
            <person name="McMahon K.D."/>
            <person name="Konstantinidis K.T."/>
            <person name="Eloe-Fadrosh E.A."/>
            <person name="Kyrpides N.C."/>
            <person name="Woyke T."/>
        </authorList>
    </citation>
    <scope>NUCLEOTIDE SEQUENCE</scope>
    <source>
        <strain evidence="2">GVMAG-M-3300009159-65</strain>
    </source>
</reference>
<dbReference type="EMBL" id="MN738933">
    <property type="protein sequence ID" value="QHT32272.1"/>
    <property type="molecule type" value="Genomic_DNA"/>
</dbReference>
<protein>
    <submittedName>
        <fullName evidence="2">Uncharacterized protein</fullName>
    </submittedName>
</protein>